<dbReference type="PANTHER" id="PTHR21405:SF0">
    <property type="entry name" value="TETRATRICOPEPTIDE REPEAT PROTEIN 36"/>
    <property type="match status" value="1"/>
</dbReference>
<dbReference type="SUPFAM" id="SSF48452">
    <property type="entry name" value="TPR-like"/>
    <property type="match status" value="1"/>
</dbReference>
<dbReference type="PROSITE" id="PS50005">
    <property type="entry name" value="TPR"/>
    <property type="match status" value="1"/>
</dbReference>
<dbReference type="InterPro" id="IPR019734">
    <property type="entry name" value="TPR_rpt"/>
</dbReference>
<organism evidence="6">
    <name type="scientific">Agkistrodon contortrix contortrix</name>
    <name type="common">Southern copperhead</name>
    <dbReference type="NCBI Taxonomy" id="8713"/>
    <lineage>
        <taxon>Eukaryota</taxon>
        <taxon>Metazoa</taxon>
        <taxon>Chordata</taxon>
        <taxon>Craniata</taxon>
        <taxon>Vertebrata</taxon>
        <taxon>Euteleostomi</taxon>
        <taxon>Lepidosauria</taxon>
        <taxon>Squamata</taxon>
        <taxon>Bifurcata</taxon>
        <taxon>Unidentata</taxon>
        <taxon>Episquamata</taxon>
        <taxon>Toxicofera</taxon>
        <taxon>Serpentes</taxon>
        <taxon>Colubroidea</taxon>
        <taxon>Viperidae</taxon>
        <taxon>Crotalinae</taxon>
        <taxon>Agkistrodon</taxon>
    </lineage>
</organism>
<evidence type="ECO:0000256" key="3">
    <source>
        <dbReference type="ARBA" id="ARBA00022737"/>
    </source>
</evidence>
<dbReference type="InterPro" id="IPR038906">
    <property type="entry name" value="TTC36"/>
</dbReference>
<dbReference type="Pfam" id="PF07719">
    <property type="entry name" value="TPR_2"/>
    <property type="match status" value="1"/>
</dbReference>
<dbReference type="InterPro" id="IPR011990">
    <property type="entry name" value="TPR-like_helical_dom_sf"/>
</dbReference>
<evidence type="ECO:0000256" key="5">
    <source>
        <dbReference type="PROSITE-ProRule" id="PRU00339"/>
    </source>
</evidence>
<reference evidence="6" key="2">
    <citation type="submission" date="2017-04" db="EMBL/GenBank/DDBJ databases">
        <title>Venomic assessment of a copperhead snake (Agkistrodon contortrix) produced by parthenogenesis.</title>
        <authorList>
            <person name="Calvete J.J."/>
            <person name="Casewell N."/>
            <person name="Wuster W."/>
            <person name="Rokyta D.R."/>
            <person name="Storey D."/>
            <person name="Smith C.S."/>
            <person name="Schuett G.W."/>
            <person name="Booth W."/>
        </authorList>
    </citation>
    <scope>NUCLEOTIDE SEQUENCE</scope>
    <source>
        <strain evidence="6">KW1091</strain>
        <tissue evidence="6">Venom gland</tissue>
    </source>
</reference>
<evidence type="ECO:0000256" key="4">
    <source>
        <dbReference type="ARBA" id="ARBA00022803"/>
    </source>
</evidence>
<evidence type="ECO:0000256" key="1">
    <source>
        <dbReference type="ARBA" id="ARBA00006995"/>
    </source>
</evidence>
<dbReference type="SMART" id="SM00028">
    <property type="entry name" value="TPR"/>
    <property type="match status" value="3"/>
</dbReference>
<proteinExistence type="inferred from homology"/>
<name>A0A1W7RCT4_AGKCO</name>
<protein>
    <recommendedName>
        <fullName evidence="2">Tetratricopeptide repeat protein 36</fullName>
    </recommendedName>
</protein>
<evidence type="ECO:0000313" key="6">
    <source>
        <dbReference type="EMBL" id="JAV48948.1"/>
    </source>
</evidence>
<keyword evidence="3" id="KW-0677">Repeat</keyword>
<dbReference type="PANTHER" id="PTHR21405">
    <property type="entry name" value="CDNA SEQUENCE BC021608"/>
    <property type="match status" value="1"/>
</dbReference>
<feature type="repeat" description="TPR" evidence="5">
    <location>
        <begin position="47"/>
        <end position="80"/>
    </location>
</feature>
<dbReference type="AlphaFoldDB" id="A0A1W7RCT4"/>
<dbReference type="GO" id="GO:0006570">
    <property type="term" value="P:tyrosine metabolic process"/>
    <property type="evidence" value="ECO:0007669"/>
    <property type="project" value="TreeGrafter"/>
</dbReference>
<dbReference type="EMBL" id="GDAY02002519">
    <property type="protein sequence ID" value="JAV48948.1"/>
    <property type="molecule type" value="Transcribed_RNA"/>
</dbReference>
<accession>A0A1W7RCT4</accession>
<dbReference type="InterPro" id="IPR013105">
    <property type="entry name" value="TPR_2"/>
</dbReference>
<comment type="similarity">
    <text evidence="1">Belongs to the TTC36 family.</text>
</comment>
<keyword evidence="4 5" id="KW-0802">TPR repeat</keyword>
<evidence type="ECO:0000256" key="2">
    <source>
        <dbReference type="ARBA" id="ARBA00019994"/>
    </source>
</evidence>
<sequence length="187" mass="20608">MATINDQAVLQTIFHPNVHFDEDWQEEQEKQQLIQEGGFDPELLRQTTHLEAQGIAAAEGGDLELALEKFNQAIQLLPERASAFNNRAQALRLQGDVAKALEDLEAALKLSKGAGPVARQGFVQRGLIQRLQGQEEAARRSFEQGAALGSVFARQQLALMNPYAALCNQMLAELMRKSPPKGETETC</sequence>
<reference evidence="6" key="1">
    <citation type="journal article" date="2015" name="G3 (Bethesda)">
        <title>Post-transcriptional mechanisms contribute little to phenotypic variation in snake venoms.</title>
        <authorList>
            <person name="Rokyta D.R."/>
            <person name="Margres M.J."/>
            <person name="Calvin K."/>
        </authorList>
    </citation>
    <scope>NUCLEOTIDE SEQUENCE</scope>
    <source>
        <strain evidence="6">KW1091</strain>
        <tissue evidence="6">Venom gland</tissue>
    </source>
</reference>
<dbReference type="Gene3D" id="1.25.40.10">
    <property type="entry name" value="Tetratricopeptide repeat domain"/>
    <property type="match status" value="1"/>
</dbReference>
<dbReference type="FunFam" id="1.25.40.10:FF:000213">
    <property type="entry name" value="Tetratricopeptide repeat domain 36"/>
    <property type="match status" value="1"/>
</dbReference>